<dbReference type="Proteomes" id="UP001199260">
    <property type="component" value="Unassembled WGS sequence"/>
</dbReference>
<accession>A0AAW4XY91</accession>
<protein>
    <submittedName>
        <fullName evidence="1">PepSY domain-containing protein</fullName>
    </submittedName>
</protein>
<sequence length="95" mass="10215">MAWLHTWCGLVSGWLLCAIFTTVGPSVLGAATTRWVQAQPPEQAAATAAEASRMGCDTCIAAFILRGMEAQHAEPPGSHIYRKCVMADLHLCVKM</sequence>
<keyword evidence="2" id="KW-1185">Reference proteome</keyword>
<reference evidence="1 2" key="1">
    <citation type="submission" date="2021-11" db="EMBL/GenBank/DDBJ databases">
        <title>Genome sequence.</title>
        <authorList>
            <person name="Sun Q."/>
        </authorList>
    </citation>
    <scope>NUCLEOTIDE SEQUENCE [LARGE SCALE GENOMIC DNA]</scope>
    <source>
        <strain evidence="1 2">KCTC 12005</strain>
    </source>
</reference>
<dbReference type="AlphaFoldDB" id="A0AAW4XY91"/>
<proteinExistence type="predicted"/>
<gene>
    <name evidence="1" type="ORF">LPW39_13485</name>
</gene>
<evidence type="ECO:0000313" key="2">
    <source>
        <dbReference type="Proteomes" id="UP001199260"/>
    </source>
</evidence>
<dbReference type="RefSeq" id="WP_230775702.1">
    <property type="nucleotide sequence ID" value="NZ_JAJNCT010000014.1"/>
</dbReference>
<comment type="caution">
    <text evidence="1">The sequence shown here is derived from an EMBL/GenBank/DDBJ whole genome shotgun (WGS) entry which is preliminary data.</text>
</comment>
<evidence type="ECO:0000313" key="1">
    <source>
        <dbReference type="EMBL" id="MCD2166140.1"/>
    </source>
</evidence>
<organism evidence="1 2">
    <name type="scientific">Comamonas koreensis</name>
    <dbReference type="NCBI Taxonomy" id="160825"/>
    <lineage>
        <taxon>Bacteria</taxon>
        <taxon>Pseudomonadati</taxon>
        <taxon>Pseudomonadota</taxon>
        <taxon>Betaproteobacteria</taxon>
        <taxon>Burkholderiales</taxon>
        <taxon>Comamonadaceae</taxon>
        <taxon>Comamonas</taxon>
    </lineage>
</organism>
<name>A0AAW4XY91_9BURK</name>
<dbReference type="EMBL" id="JAJNCT010000014">
    <property type="protein sequence ID" value="MCD2166140.1"/>
    <property type="molecule type" value="Genomic_DNA"/>
</dbReference>